<keyword evidence="6" id="KW-0007">Acetylation</keyword>
<dbReference type="CDD" id="cd00051">
    <property type="entry name" value="EFh"/>
    <property type="match status" value="1"/>
</dbReference>
<keyword evidence="5" id="KW-0106">Calcium</keyword>
<dbReference type="PROSITE" id="PS00018">
    <property type="entry name" value="EF_HAND_1"/>
    <property type="match status" value="2"/>
</dbReference>
<dbReference type="Pfam" id="PF13499">
    <property type="entry name" value="EF-hand_7"/>
    <property type="match status" value="1"/>
</dbReference>
<dbReference type="InterPro" id="IPR011992">
    <property type="entry name" value="EF-hand-dom_pair"/>
</dbReference>
<dbReference type="PANTHER" id="PTHR23048:SF0">
    <property type="entry name" value="CALMODULIN LIKE 3"/>
    <property type="match status" value="1"/>
</dbReference>
<evidence type="ECO:0000256" key="1">
    <source>
        <dbReference type="ARBA" id="ARBA00005253"/>
    </source>
</evidence>
<dbReference type="InterPro" id="IPR018247">
    <property type="entry name" value="EF_Hand_1_Ca_BS"/>
</dbReference>
<feature type="domain" description="EF-hand" evidence="7">
    <location>
        <begin position="53"/>
        <end position="88"/>
    </location>
</feature>
<evidence type="ECO:0000256" key="4">
    <source>
        <dbReference type="ARBA" id="ARBA00022737"/>
    </source>
</evidence>
<dbReference type="AlphaFoldDB" id="A0AA36NHI6"/>
<dbReference type="Gene3D" id="1.10.238.10">
    <property type="entry name" value="EF-hand"/>
    <property type="match status" value="2"/>
</dbReference>
<evidence type="ECO:0000256" key="6">
    <source>
        <dbReference type="ARBA" id="ARBA00022990"/>
    </source>
</evidence>
<evidence type="ECO:0000313" key="9">
    <source>
        <dbReference type="Proteomes" id="UP001178507"/>
    </source>
</evidence>
<keyword evidence="4" id="KW-0677">Repeat</keyword>
<dbReference type="EMBL" id="CAUJNA010003670">
    <property type="protein sequence ID" value="CAJ1407377.1"/>
    <property type="molecule type" value="Genomic_DNA"/>
</dbReference>
<proteinExistence type="inferred from homology"/>
<accession>A0AA36NHI6</accession>
<evidence type="ECO:0000256" key="3">
    <source>
        <dbReference type="ARBA" id="ARBA00022723"/>
    </source>
</evidence>
<dbReference type="PROSITE" id="PS50222">
    <property type="entry name" value="EF_HAND_2"/>
    <property type="match status" value="2"/>
</dbReference>
<dbReference type="PANTHER" id="PTHR23048">
    <property type="entry name" value="MYOSIN LIGHT CHAIN 1, 3"/>
    <property type="match status" value="1"/>
</dbReference>
<reference evidence="8" key="1">
    <citation type="submission" date="2023-08" db="EMBL/GenBank/DDBJ databases">
        <authorList>
            <person name="Chen Y."/>
            <person name="Shah S."/>
            <person name="Dougan E. K."/>
            <person name="Thang M."/>
            <person name="Chan C."/>
        </authorList>
    </citation>
    <scope>NUCLEOTIDE SEQUENCE</scope>
</reference>
<evidence type="ECO:0000256" key="5">
    <source>
        <dbReference type="ARBA" id="ARBA00022837"/>
    </source>
</evidence>
<dbReference type="InterPro" id="IPR050230">
    <property type="entry name" value="CALM/Myosin/TropC-like"/>
</dbReference>
<organism evidence="8 9">
    <name type="scientific">Effrenium voratum</name>
    <dbReference type="NCBI Taxonomy" id="2562239"/>
    <lineage>
        <taxon>Eukaryota</taxon>
        <taxon>Sar</taxon>
        <taxon>Alveolata</taxon>
        <taxon>Dinophyceae</taxon>
        <taxon>Suessiales</taxon>
        <taxon>Symbiodiniaceae</taxon>
        <taxon>Effrenium</taxon>
    </lineage>
</organism>
<protein>
    <recommendedName>
        <fullName evidence="2">Calmodulin</fullName>
    </recommendedName>
</protein>
<comment type="similarity">
    <text evidence="1">Belongs to the centrin family.</text>
</comment>
<dbReference type="GO" id="GO:0016460">
    <property type="term" value="C:myosin II complex"/>
    <property type="evidence" value="ECO:0007669"/>
    <property type="project" value="TreeGrafter"/>
</dbReference>
<name>A0AA36NHI6_9DINO</name>
<comment type="caution">
    <text evidence="8">The sequence shown here is derived from an EMBL/GenBank/DDBJ whole genome shotgun (WGS) entry which is preliminary data.</text>
</comment>
<evidence type="ECO:0000256" key="2">
    <source>
        <dbReference type="ARBA" id="ARBA00020786"/>
    </source>
</evidence>
<evidence type="ECO:0000313" key="8">
    <source>
        <dbReference type="EMBL" id="CAJ1407377.1"/>
    </source>
</evidence>
<dbReference type="GO" id="GO:0005509">
    <property type="term" value="F:calcium ion binding"/>
    <property type="evidence" value="ECO:0007669"/>
    <property type="project" value="InterPro"/>
</dbReference>
<dbReference type="SUPFAM" id="SSF47473">
    <property type="entry name" value="EF-hand"/>
    <property type="match status" value="1"/>
</dbReference>
<dbReference type="Proteomes" id="UP001178507">
    <property type="component" value="Unassembled WGS sequence"/>
</dbReference>
<dbReference type="CDD" id="cd15898">
    <property type="entry name" value="EFh_PI-PLC"/>
    <property type="match status" value="1"/>
</dbReference>
<dbReference type="InterPro" id="IPR002048">
    <property type="entry name" value="EF_hand_dom"/>
</dbReference>
<dbReference type="SMART" id="SM00054">
    <property type="entry name" value="EFh"/>
    <property type="match status" value="2"/>
</dbReference>
<keyword evidence="3" id="KW-0479">Metal-binding</keyword>
<evidence type="ECO:0000259" key="7">
    <source>
        <dbReference type="PROSITE" id="PS50222"/>
    </source>
</evidence>
<sequence>MASASDAARKHPNLSDEDLQEFQEIFNLVDTDRGGSIGTEELARLMDTLGIRTSPEELKLMVSEIDENGNGEIDFEEFVQVMCRKVNTDYTADEVRKAFKVFAGTAPDGCIRVKDLEHALQVYGREKLTAEEAKNLVAQIESVDGFFRYDEYVTMMMSGH</sequence>
<keyword evidence="9" id="KW-1185">Reference proteome</keyword>
<feature type="domain" description="EF-hand" evidence="7">
    <location>
        <begin position="17"/>
        <end position="52"/>
    </location>
</feature>
<gene>
    <name evidence="8" type="ORF">EVOR1521_LOCUS29089</name>
</gene>
<dbReference type="FunFam" id="1.10.238.10:FF:000178">
    <property type="entry name" value="Calmodulin-2 A"/>
    <property type="match status" value="1"/>
</dbReference>